<feature type="domain" description="HTH lysR-type" evidence="5">
    <location>
        <begin position="4"/>
        <end position="61"/>
    </location>
</feature>
<dbReference type="GO" id="GO:0043565">
    <property type="term" value="F:sequence-specific DNA binding"/>
    <property type="evidence" value="ECO:0007669"/>
    <property type="project" value="TreeGrafter"/>
</dbReference>
<evidence type="ECO:0000313" key="6">
    <source>
        <dbReference type="EMBL" id="AUH34217.1"/>
    </source>
</evidence>
<gene>
    <name evidence="6" type="ORF">CUV01_13190</name>
</gene>
<dbReference type="InterPro" id="IPR036390">
    <property type="entry name" value="WH_DNA-bd_sf"/>
</dbReference>
<accession>A0A2K9ELB4</accession>
<dbReference type="Pfam" id="PF03466">
    <property type="entry name" value="LysR_substrate"/>
    <property type="match status" value="1"/>
</dbReference>
<dbReference type="SUPFAM" id="SSF46785">
    <property type="entry name" value="Winged helix' DNA-binding domain"/>
    <property type="match status" value="1"/>
</dbReference>
<protein>
    <submittedName>
        <fullName evidence="6">LysR family transcriptional regulator</fullName>
    </submittedName>
</protein>
<dbReference type="RefSeq" id="WP_101460879.1">
    <property type="nucleotide sequence ID" value="NZ_CP025408.1"/>
</dbReference>
<comment type="similarity">
    <text evidence="1">Belongs to the LysR transcriptional regulatory family.</text>
</comment>
<dbReference type="Gene3D" id="3.40.190.10">
    <property type="entry name" value="Periplasmic binding protein-like II"/>
    <property type="match status" value="2"/>
</dbReference>
<dbReference type="InterPro" id="IPR005119">
    <property type="entry name" value="LysR_subst-bd"/>
</dbReference>
<dbReference type="PANTHER" id="PTHR30537">
    <property type="entry name" value="HTH-TYPE TRANSCRIPTIONAL REGULATOR"/>
    <property type="match status" value="1"/>
</dbReference>
<evidence type="ECO:0000259" key="5">
    <source>
        <dbReference type="PROSITE" id="PS50931"/>
    </source>
</evidence>
<dbReference type="GO" id="GO:0003700">
    <property type="term" value="F:DNA-binding transcription factor activity"/>
    <property type="evidence" value="ECO:0007669"/>
    <property type="project" value="InterPro"/>
</dbReference>
<evidence type="ECO:0000256" key="3">
    <source>
        <dbReference type="ARBA" id="ARBA00023125"/>
    </source>
</evidence>
<keyword evidence="7" id="KW-1185">Reference proteome</keyword>
<dbReference type="CDD" id="cd08432">
    <property type="entry name" value="PBP2_GcdR_TrpI_HvrB_AmpR_like"/>
    <property type="match status" value="1"/>
</dbReference>
<dbReference type="PRINTS" id="PR00039">
    <property type="entry name" value="HTHLYSR"/>
</dbReference>
<dbReference type="Pfam" id="PF00126">
    <property type="entry name" value="HTH_1"/>
    <property type="match status" value="1"/>
</dbReference>
<dbReference type="InterPro" id="IPR000847">
    <property type="entry name" value="LysR_HTH_N"/>
</dbReference>
<reference evidence="6 7" key="1">
    <citation type="submission" date="2017-12" db="EMBL/GenBank/DDBJ databases">
        <authorList>
            <person name="Hurst M.R.H."/>
        </authorList>
    </citation>
    <scope>NUCLEOTIDE SEQUENCE [LARGE SCALE GENOMIC DNA]</scope>
    <source>
        <strain evidence="6 7">BM15</strain>
    </source>
</reference>
<evidence type="ECO:0000313" key="7">
    <source>
        <dbReference type="Proteomes" id="UP000233742"/>
    </source>
</evidence>
<dbReference type="Proteomes" id="UP000233742">
    <property type="component" value="Chromosome"/>
</dbReference>
<dbReference type="OrthoDB" id="9813056at2"/>
<dbReference type="SUPFAM" id="SSF53850">
    <property type="entry name" value="Periplasmic binding protein-like II"/>
    <property type="match status" value="1"/>
</dbReference>
<evidence type="ECO:0000256" key="4">
    <source>
        <dbReference type="ARBA" id="ARBA00023163"/>
    </source>
</evidence>
<proteinExistence type="inferred from homology"/>
<dbReference type="InterPro" id="IPR058163">
    <property type="entry name" value="LysR-type_TF_proteobact-type"/>
</dbReference>
<keyword evidence="3" id="KW-0238">DNA-binding</keyword>
<dbReference type="PANTHER" id="PTHR30537:SF74">
    <property type="entry name" value="HTH-TYPE TRANSCRIPTIONAL REGULATOR TRPI"/>
    <property type="match status" value="1"/>
</dbReference>
<dbReference type="InterPro" id="IPR036388">
    <property type="entry name" value="WH-like_DNA-bd_sf"/>
</dbReference>
<dbReference type="Gene3D" id="1.10.10.10">
    <property type="entry name" value="Winged helix-like DNA-binding domain superfamily/Winged helix DNA-binding domain"/>
    <property type="match status" value="1"/>
</dbReference>
<evidence type="ECO:0000256" key="2">
    <source>
        <dbReference type="ARBA" id="ARBA00023015"/>
    </source>
</evidence>
<dbReference type="AlphaFoldDB" id="A0A2K9ELB4"/>
<keyword evidence="2" id="KW-0805">Transcription regulation</keyword>
<dbReference type="PROSITE" id="PS50931">
    <property type="entry name" value="HTH_LYSR"/>
    <property type="match status" value="1"/>
</dbReference>
<keyword evidence="4" id="KW-0804">Transcription</keyword>
<dbReference type="KEGG" id="paro:CUV01_13190"/>
<dbReference type="EMBL" id="CP025408">
    <property type="protein sequence ID" value="AUH34217.1"/>
    <property type="molecule type" value="Genomic_DNA"/>
</dbReference>
<sequence>MALPPLNAIRAFEAVARVGSFKAAADALFVTQSAVSHQIRNFETWLGGPLFSREGNRTVLLPHGLELANTLSRALSEIDAACHHARVGTGSQPLVIAAIPSVAMCWLIPRLSQFRAAYPEIETRIVYAIHGYDIDFSDVHVAFTFLPDAPTGAMIDARFFLSGDRVPVCSPAVLAQHDRQGMADDFNQLGLLHDGDETDWLRWFAHAGHDVSGPLSGTTFEDFNLLRAAALSGQGVALCPRAMIEADLATGALVSLSDKPMIDEFDYYLITSKRAPLAVQAQIRQFSDWAMSQSQAATQ</sequence>
<name>A0A2K9ELB4_9RHOB</name>
<dbReference type="GO" id="GO:0006351">
    <property type="term" value="P:DNA-templated transcription"/>
    <property type="evidence" value="ECO:0007669"/>
    <property type="project" value="TreeGrafter"/>
</dbReference>
<organism evidence="6 7">
    <name type="scientific">Paracoccus tegillarcae</name>
    <dbReference type="NCBI Taxonomy" id="1529068"/>
    <lineage>
        <taxon>Bacteria</taxon>
        <taxon>Pseudomonadati</taxon>
        <taxon>Pseudomonadota</taxon>
        <taxon>Alphaproteobacteria</taxon>
        <taxon>Rhodobacterales</taxon>
        <taxon>Paracoccaceae</taxon>
        <taxon>Paracoccus</taxon>
    </lineage>
</organism>
<evidence type="ECO:0000256" key="1">
    <source>
        <dbReference type="ARBA" id="ARBA00009437"/>
    </source>
</evidence>